<dbReference type="Pfam" id="PF01023">
    <property type="entry name" value="S_100"/>
    <property type="match status" value="1"/>
</dbReference>
<gene>
    <name evidence="2" type="ORF">SKAU_G00408070</name>
</gene>
<dbReference type="InterPro" id="IPR013787">
    <property type="entry name" value="S100_Ca-bd_sub"/>
</dbReference>
<evidence type="ECO:0000259" key="1">
    <source>
        <dbReference type="SMART" id="SM01394"/>
    </source>
</evidence>
<evidence type="ECO:0000313" key="3">
    <source>
        <dbReference type="Proteomes" id="UP001152622"/>
    </source>
</evidence>
<name>A0A9Q1EAE0_SYNKA</name>
<dbReference type="SMART" id="SM01394">
    <property type="entry name" value="S_100"/>
    <property type="match status" value="1"/>
</dbReference>
<reference evidence="2" key="1">
    <citation type="journal article" date="2023" name="Science">
        <title>Genome structures resolve the early diversification of teleost fishes.</title>
        <authorList>
            <person name="Parey E."/>
            <person name="Louis A."/>
            <person name="Montfort J."/>
            <person name="Bouchez O."/>
            <person name="Roques C."/>
            <person name="Iampietro C."/>
            <person name="Lluch J."/>
            <person name="Castinel A."/>
            <person name="Donnadieu C."/>
            <person name="Desvignes T."/>
            <person name="Floi Bucao C."/>
            <person name="Jouanno E."/>
            <person name="Wen M."/>
            <person name="Mejri S."/>
            <person name="Dirks R."/>
            <person name="Jansen H."/>
            <person name="Henkel C."/>
            <person name="Chen W.J."/>
            <person name="Zahm M."/>
            <person name="Cabau C."/>
            <person name="Klopp C."/>
            <person name="Thompson A.W."/>
            <person name="Robinson-Rechavi M."/>
            <person name="Braasch I."/>
            <person name="Lecointre G."/>
            <person name="Bobe J."/>
            <person name="Postlethwait J.H."/>
            <person name="Berthelot C."/>
            <person name="Roest Crollius H."/>
            <person name="Guiguen Y."/>
        </authorList>
    </citation>
    <scope>NUCLEOTIDE SEQUENCE</scope>
    <source>
        <strain evidence="2">WJC10195</strain>
    </source>
</reference>
<comment type="caution">
    <text evidence="2">The sequence shown here is derived from an EMBL/GenBank/DDBJ whole genome shotgun (WGS) entry which is preliminary data.</text>
</comment>
<proteinExistence type="predicted"/>
<dbReference type="EMBL" id="JAINUF010000021">
    <property type="protein sequence ID" value="KAJ8335168.1"/>
    <property type="molecule type" value="Genomic_DNA"/>
</dbReference>
<keyword evidence="3" id="KW-1185">Reference proteome</keyword>
<dbReference type="Gene3D" id="1.10.238.10">
    <property type="entry name" value="EF-hand"/>
    <property type="match status" value="1"/>
</dbReference>
<evidence type="ECO:0000313" key="2">
    <source>
        <dbReference type="EMBL" id="KAJ8335168.1"/>
    </source>
</evidence>
<protein>
    <recommendedName>
        <fullName evidence="1">S100/CaBP-9k-type calcium binding subdomain domain-containing protein</fullName>
    </recommendedName>
</protein>
<dbReference type="OrthoDB" id="8442111at2759"/>
<accession>A0A9Q1EAE0</accession>
<sequence length="124" mass="13220">MAQQQSSLEKAIGTLVSQFHSAAGDSPTLKADDFKSFLSAQLPNLAKTAGSEQGMGELMQIMGVKEGGEHQLQALLVPDPKPGHFPAWYSESSHLWMQVHAAALSRSTSEEITVCAELGTGPVR</sequence>
<dbReference type="Proteomes" id="UP001152622">
    <property type="component" value="Chromosome 21"/>
</dbReference>
<feature type="domain" description="S100/CaBP-9k-type calcium binding subdomain" evidence="1">
    <location>
        <begin position="8"/>
        <end position="47"/>
    </location>
</feature>
<organism evidence="2 3">
    <name type="scientific">Synaphobranchus kaupii</name>
    <name type="common">Kaup's arrowtooth eel</name>
    <dbReference type="NCBI Taxonomy" id="118154"/>
    <lineage>
        <taxon>Eukaryota</taxon>
        <taxon>Metazoa</taxon>
        <taxon>Chordata</taxon>
        <taxon>Craniata</taxon>
        <taxon>Vertebrata</taxon>
        <taxon>Euteleostomi</taxon>
        <taxon>Actinopterygii</taxon>
        <taxon>Neopterygii</taxon>
        <taxon>Teleostei</taxon>
        <taxon>Anguilliformes</taxon>
        <taxon>Synaphobranchidae</taxon>
        <taxon>Synaphobranchus</taxon>
    </lineage>
</organism>
<dbReference type="AlphaFoldDB" id="A0A9Q1EAE0"/>